<name>A0A5B0G2Z1_9BURK</name>
<dbReference type="Gene3D" id="3.40.190.10">
    <property type="entry name" value="Periplasmic binding protein-like II"/>
    <property type="match status" value="2"/>
</dbReference>
<evidence type="ECO:0000313" key="6">
    <source>
        <dbReference type="EMBL" id="KAA0997867.1"/>
    </source>
</evidence>
<protein>
    <submittedName>
        <fullName evidence="6">LysR family transcriptional regulator</fullName>
    </submittedName>
</protein>
<dbReference type="GO" id="GO:0043565">
    <property type="term" value="F:sequence-specific DNA binding"/>
    <property type="evidence" value="ECO:0007669"/>
    <property type="project" value="TreeGrafter"/>
</dbReference>
<comment type="similarity">
    <text evidence="1">Belongs to the LysR transcriptional regulatory family.</text>
</comment>
<keyword evidence="3" id="KW-0238">DNA-binding</keyword>
<evidence type="ECO:0000256" key="3">
    <source>
        <dbReference type="ARBA" id="ARBA00023125"/>
    </source>
</evidence>
<keyword evidence="4" id="KW-0804">Transcription</keyword>
<dbReference type="InterPro" id="IPR058163">
    <property type="entry name" value="LysR-type_TF_proteobact-type"/>
</dbReference>
<dbReference type="Pfam" id="PF03466">
    <property type="entry name" value="LysR_substrate"/>
    <property type="match status" value="1"/>
</dbReference>
<dbReference type="PRINTS" id="PR00039">
    <property type="entry name" value="HTHLYSR"/>
</dbReference>
<evidence type="ECO:0000313" key="7">
    <source>
        <dbReference type="Proteomes" id="UP000325273"/>
    </source>
</evidence>
<feature type="domain" description="HTH lysR-type" evidence="5">
    <location>
        <begin position="6"/>
        <end position="63"/>
    </location>
</feature>
<dbReference type="PROSITE" id="PS50931">
    <property type="entry name" value="HTH_LYSR"/>
    <property type="match status" value="1"/>
</dbReference>
<accession>A0A5B0G2Z1</accession>
<dbReference type="GO" id="GO:0006351">
    <property type="term" value="P:DNA-templated transcription"/>
    <property type="evidence" value="ECO:0007669"/>
    <property type="project" value="TreeGrafter"/>
</dbReference>
<evidence type="ECO:0000256" key="1">
    <source>
        <dbReference type="ARBA" id="ARBA00009437"/>
    </source>
</evidence>
<evidence type="ECO:0000256" key="4">
    <source>
        <dbReference type="ARBA" id="ARBA00023163"/>
    </source>
</evidence>
<sequence>MRRRIPSTTALAMFESAATHQSFTKAADELAVTQSAVCRQIAALEDFLGVRLFRRTQRGVYLTEAGLTYSRQVRQRLDEVERDTLNLMAKGGARGALELAVVPTFATKWLLPRLPLFAALHPGITINFSAQTRPFLFSESAFDAAIHPGRSPWPGTSRYFLMNEDLVAVCSPRLIAPGAEIPEEDWWKYTLLQQSTRPYAWRQWFALQGLQIEGDMTGPRLELFSMHAEAAIQGMGLALIPRLLIETELTEGQLTIIGGRTHPSDRPYFLILPDERSEDGALMAFRTWLVTQAMHYVDSGSAVMSDQPAGEL</sequence>
<evidence type="ECO:0000256" key="2">
    <source>
        <dbReference type="ARBA" id="ARBA00023015"/>
    </source>
</evidence>
<proteinExistence type="inferred from homology"/>
<dbReference type="Gene3D" id="1.10.10.10">
    <property type="entry name" value="Winged helix-like DNA-binding domain superfamily/Winged helix DNA-binding domain"/>
    <property type="match status" value="1"/>
</dbReference>
<comment type="caution">
    <text evidence="6">The sequence shown here is derived from an EMBL/GenBank/DDBJ whole genome shotgun (WGS) entry which is preliminary data.</text>
</comment>
<dbReference type="SUPFAM" id="SSF53850">
    <property type="entry name" value="Periplasmic binding protein-like II"/>
    <property type="match status" value="1"/>
</dbReference>
<dbReference type="InterPro" id="IPR036390">
    <property type="entry name" value="WH_DNA-bd_sf"/>
</dbReference>
<dbReference type="Proteomes" id="UP000325273">
    <property type="component" value="Unassembled WGS sequence"/>
</dbReference>
<keyword evidence="2" id="KW-0805">Transcription regulation</keyword>
<dbReference type="AlphaFoldDB" id="A0A5B0G2Z1"/>
<dbReference type="PANTHER" id="PTHR30537">
    <property type="entry name" value="HTH-TYPE TRANSCRIPTIONAL REGULATOR"/>
    <property type="match status" value="1"/>
</dbReference>
<dbReference type="FunFam" id="1.10.10.10:FF:000038">
    <property type="entry name" value="Glycine cleavage system transcriptional activator"/>
    <property type="match status" value="1"/>
</dbReference>
<dbReference type="InterPro" id="IPR005119">
    <property type="entry name" value="LysR_subst-bd"/>
</dbReference>
<evidence type="ECO:0000259" key="5">
    <source>
        <dbReference type="PROSITE" id="PS50931"/>
    </source>
</evidence>
<dbReference type="SUPFAM" id="SSF46785">
    <property type="entry name" value="Winged helix' DNA-binding domain"/>
    <property type="match status" value="1"/>
</dbReference>
<reference evidence="6 7" key="1">
    <citation type="submission" date="2019-08" db="EMBL/GenBank/DDBJ databases">
        <title>Paraburkholderia sp. DCY113.</title>
        <authorList>
            <person name="Kang J."/>
        </authorList>
    </citation>
    <scope>NUCLEOTIDE SEQUENCE [LARGE SCALE GENOMIC DNA]</scope>
    <source>
        <strain evidence="6 7">DCY113</strain>
    </source>
</reference>
<gene>
    <name evidence="6" type="ORF">FVF58_46980</name>
</gene>
<dbReference type="InterPro" id="IPR000847">
    <property type="entry name" value="LysR_HTH_N"/>
</dbReference>
<dbReference type="InterPro" id="IPR036388">
    <property type="entry name" value="WH-like_DNA-bd_sf"/>
</dbReference>
<keyword evidence="7" id="KW-1185">Reference proteome</keyword>
<dbReference type="RefSeq" id="WP_149676365.1">
    <property type="nucleotide sequence ID" value="NZ_VTUZ01000070.1"/>
</dbReference>
<organism evidence="6 7">
    <name type="scientific">Paraburkholderia panacisoli</name>
    <dbReference type="NCBI Taxonomy" id="2603818"/>
    <lineage>
        <taxon>Bacteria</taxon>
        <taxon>Pseudomonadati</taxon>
        <taxon>Pseudomonadota</taxon>
        <taxon>Betaproteobacteria</taxon>
        <taxon>Burkholderiales</taxon>
        <taxon>Burkholderiaceae</taxon>
        <taxon>Paraburkholderia</taxon>
    </lineage>
</organism>
<dbReference type="Pfam" id="PF00126">
    <property type="entry name" value="HTH_1"/>
    <property type="match status" value="1"/>
</dbReference>
<dbReference type="GO" id="GO:0003700">
    <property type="term" value="F:DNA-binding transcription factor activity"/>
    <property type="evidence" value="ECO:0007669"/>
    <property type="project" value="InterPro"/>
</dbReference>
<dbReference type="EMBL" id="VTUZ01000070">
    <property type="protein sequence ID" value="KAA0997867.1"/>
    <property type="molecule type" value="Genomic_DNA"/>
</dbReference>
<dbReference type="PANTHER" id="PTHR30537:SF26">
    <property type="entry name" value="GLYCINE CLEAVAGE SYSTEM TRANSCRIPTIONAL ACTIVATOR"/>
    <property type="match status" value="1"/>
</dbReference>